<organism evidence="1">
    <name type="scientific">viral metagenome</name>
    <dbReference type="NCBI Taxonomy" id="1070528"/>
    <lineage>
        <taxon>unclassified sequences</taxon>
        <taxon>metagenomes</taxon>
        <taxon>organismal metagenomes</taxon>
    </lineage>
</organism>
<proteinExistence type="predicted"/>
<evidence type="ECO:0000313" key="1">
    <source>
        <dbReference type="EMBL" id="QHT77761.1"/>
    </source>
</evidence>
<reference evidence="1" key="1">
    <citation type="journal article" date="2020" name="Nature">
        <title>Giant virus diversity and host interactions through global metagenomics.</title>
        <authorList>
            <person name="Schulz F."/>
            <person name="Roux S."/>
            <person name="Paez-Espino D."/>
            <person name="Jungbluth S."/>
            <person name="Walsh D.A."/>
            <person name="Denef V.J."/>
            <person name="McMahon K.D."/>
            <person name="Konstantinidis K.T."/>
            <person name="Eloe-Fadrosh E.A."/>
            <person name="Kyrpides N.C."/>
            <person name="Woyke T."/>
        </authorList>
    </citation>
    <scope>NUCLEOTIDE SEQUENCE</scope>
    <source>
        <strain evidence="1">GVMAG-M-3300023179-90</strain>
    </source>
</reference>
<dbReference type="AlphaFoldDB" id="A0A6C0HAZ5"/>
<dbReference type="EMBL" id="MN739921">
    <property type="protein sequence ID" value="QHT77761.1"/>
    <property type="molecule type" value="Genomic_DNA"/>
</dbReference>
<protein>
    <submittedName>
        <fullName evidence="1">Uncharacterized protein</fullName>
    </submittedName>
</protein>
<accession>A0A6C0HAZ5</accession>
<sequence length="82" mass="10141">MYIGEYDSPIRFSNTNDTRYIGLSNYEKKIYNRLRKYGNFDKIMYTIQKFKECWDWNSFIRNYDNAKGINPYIIRHELFMDV</sequence>
<name>A0A6C0HAZ5_9ZZZZ</name>